<dbReference type="PANTHER" id="PTHR43390:SF1">
    <property type="entry name" value="CHLOROPLAST PROCESSING PEPTIDASE"/>
    <property type="match status" value="1"/>
</dbReference>
<keyword evidence="6 8" id="KW-0378">Hydrolase</keyword>
<evidence type="ECO:0000256" key="7">
    <source>
        <dbReference type="PIRSR" id="PIRSR600223-1"/>
    </source>
</evidence>
<reference evidence="13" key="1">
    <citation type="submission" date="2016-09" db="EMBL/GenBank/DDBJ databases">
        <authorList>
            <person name="Gulvik C.A."/>
        </authorList>
    </citation>
    <scope>NUCLEOTIDE SEQUENCE [LARGE SCALE GENOMIC DNA]</scope>
    <source>
        <strain evidence="13">DSM 23328</strain>
    </source>
</reference>
<dbReference type="InterPro" id="IPR000223">
    <property type="entry name" value="Pept_S26A_signal_pept_1"/>
</dbReference>
<dbReference type="InterPro" id="IPR036286">
    <property type="entry name" value="LexA/Signal_pep-like_sf"/>
</dbReference>
<evidence type="ECO:0000256" key="9">
    <source>
        <dbReference type="RuleBase" id="RU362042"/>
    </source>
</evidence>
<dbReference type="Pfam" id="PF10502">
    <property type="entry name" value="Peptidase_S26"/>
    <property type="match status" value="1"/>
</dbReference>
<keyword evidence="8" id="KW-1133">Transmembrane helix</keyword>
<dbReference type="PROSITE" id="PS00501">
    <property type="entry name" value="SPASE_I_1"/>
    <property type="match status" value="1"/>
</dbReference>
<dbReference type="InterPro" id="IPR019757">
    <property type="entry name" value="Pept_S26A_signal_pept_1_Lys-AS"/>
</dbReference>
<gene>
    <name evidence="12" type="ORF">BCR21_15370</name>
</gene>
<dbReference type="STRING" id="903984.BCR21_15370"/>
<accession>A0A1E5GAM9</accession>
<evidence type="ECO:0000256" key="3">
    <source>
        <dbReference type="ARBA" id="ARBA00009370"/>
    </source>
</evidence>
<dbReference type="NCBIfam" id="TIGR02227">
    <property type="entry name" value="sigpep_I_bact"/>
    <property type="match status" value="1"/>
</dbReference>
<dbReference type="GO" id="GO:0004252">
    <property type="term" value="F:serine-type endopeptidase activity"/>
    <property type="evidence" value="ECO:0007669"/>
    <property type="project" value="InterPro"/>
</dbReference>
<name>A0A1E5GAM9_9ENTE</name>
<dbReference type="GO" id="GO:0005886">
    <property type="term" value="C:plasma membrane"/>
    <property type="evidence" value="ECO:0007669"/>
    <property type="project" value="UniProtKB-SubCell"/>
</dbReference>
<comment type="subcellular location">
    <subcellularLocation>
        <location evidence="2">Cell membrane</location>
        <topology evidence="2">Single-pass type II membrane protein</topology>
    </subcellularLocation>
    <subcellularLocation>
        <location evidence="9">Membrane</location>
        <topology evidence="9">Single-pass type II membrane protein</topology>
    </subcellularLocation>
</comment>
<dbReference type="AlphaFoldDB" id="A0A1E5GAM9"/>
<dbReference type="CDD" id="cd06530">
    <property type="entry name" value="S26_SPase_I"/>
    <property type="match status" value="1"/>
</dbReference>
<protein>
    <recommendedName>
        <fullName evidence="4 8">Signal peptidase I</fullName>
        <ecNumber evidence="4 8">3.4.21.89</ecNumber>
    </recommendedName>
</protein>
<dbReference type="InterPro" id="IPR019756">
    <property type="entry name" value="Pept_S26A_signal_pept_1_Ser-AS"/>
</dbReference>
<dbReference type="PANTHER" id="PTHR43390">
    <property type="entry name" value="SIGNAL PEPTIDASE I"/>
    <property type="match status" value="1"/>
</dbReference>
<comment type="caution">
    <text evidence="12">The sequence shown here is derived from an EMBL/GenBank/DDBJ whole genome shotgun (WGS) entry which is preliminary data.</text>
</comment>
<evidence type="ECO:0000313" key="12">
    <source>
        <dbReference type="EMBL" id="OEG09717.1"/>
    </source>
</evidence>
<comment type="similarity">
    <text evidence="3 9">Belongs to the peptidase S26 family.</text>
</comment>
<keyword evidence="8" id="KW-0472">Membrane</keyword>
<dbReference type="InterPro" id="IPR019758">
    <property type="entry name" value="Pept_S26A_signal_pept_1_CS"/>
</dbReference>
<proteinExistence type="inferred from homology"/>
<evidence type="ECO:0000256" key="1">
    <source>
        <dbReference type="ARBA" id="ARBA00000677"/>
    </source>
</evidence>
<feature type="transmembrane region" description="Helical" evidence="8">
    <location>
        <begin position="32"/>
        <end position="50"/>
    </location>
</feature>
<evidence type="ECO:0000256" key="8">
    <source>
        <dbReference type="RuleBase" id="RU003993"/>
    </source>
</evidence>
<evidence type="ECO:0000259" key="11">
    <source>
        <dbReference type="Pfam" id="PF10502"/>
    </source>
</evidence>
<keyword evidence="5 8" id="KW-0645">Protease</keyword>
<feature type="domain" description="Peptidase S26" evidence="11">
    <location>
        <begin position="36"/>
        <end position="202"/>
    </location>
</feature>
<dbReference type="OrthoDB" id="2183286at2"/>
<feature type="active site" evidence="7">
    <location>
        <position position="100"/>
    </location>
</feature>
<feature type="coiled-coil region" evidence="10">
    <location>
        <begin position="3"/>
        <end position="30"/>
    </location>
</feature>
<organism evidence="12 13">
    <name type="scientific">Enterococcus ureasiticus</name>
    <dbReference type="NCBI Taxonomy" id="903984"/>
    <lineage>
        <taxon>Bacteria</taxon>
        <taxon>Bacillati</taxon>
        <taxon>Bacillota</taxon>
        <taxon>Bacilli</taxon>
        <taxon>Lactobacillales</taxon>
        <taxon>Enterococcaceae</taxon>
        <taxon>Enterococcus</taxon>
    </lineage>
</organism>
<keyword evidence="13" id="KW-1185">Reference proteome</keyword>
<feature type="active site" evidence="7">
    <location>
        <position position="61"/>
    </location>
</feature>
<dbReference type="GO" id="GO:0009003">
    <property type="term" value="F:signal peptidase activity"/>
    <property type="evidence" value="ECO:0007669"/>
    <property type="project" value="UniProtKB-EC"/>
</dbReference>
<keyword evidence="8" id="KW-0812">Transmembrane</keyword>
<dbReference type="Proteomes" id="UP000094068">
    <property type="component" value="Unassembled WGS sequence"/>
</dbReference>
<dbReference type="PROSITE" id="PS00760">
    <property type="entry name" value="SPASE_I_2"/>
    <property type="match status" value="1"/>
</dbReference>
<comment type="catalytic activity">
    <reaction evidence="1 8">
        <text>Cleavage of hydrophobic, N-terminal signal or leader sequences from secreted and periplasmic proteins.</text>
        <dbReference type="EC" id="3.4.21.89"/>
    </reaction>
</comment>
<dbReference type="SUPFAM" id="SSF51306">
    <property type="entry name" value="LexA/Signal peptidase"/>
    <property type="match status" value="1"/>
</dbReference>
<dbReference type="EC" id="3.4.21.89" evidence="4 8"/>
<evidence type="ECO:0000256" key="10">
    <source>
        <dbReference type="SAM" id="Coils"/>
    </source>
</evidence>
<dbReference type="RefSeq" id="WP_069647395.1">
    <property type="nucleotide sequence ID" value="NZ_MIJZ01000016.1"/>
</dbReference>
<dbReference type="PRINTS" id="PR00727">
    <property type="entry name" value="LEADERPTASE"/>
</dbReference>
<dbReference type="EMBL" id="MIJZ01000016">
    <property type="protein sequence ID" value="OEG09717.1"/>
    <property type="molecule type" value="Genomic_DNA"/>
</dbReference>
<dbReference type="GO" id="GO:0006465">
    <property type="term" value="P:signal peptide processing"/>
    <property type="evidence" value="ECO:0007669"/>
    <property type="project" value="InterPro"/>
</dbReference>
<dbReference type="InterPro" id="IPR019533">
    <property type="entry name" value="Peptidase_S26"/>
</dbReference>
<evidence type="ECO:0000256" key="2">
    <source>
        <dbReference type="ARBA" id="ARBA00004401"/>
    </source>
</evidence>
<evidence type="ECO:0000256" key="5">
    <source>
        <dbReference type="ARBA" id="ARBA00022670"/>
    </source>
</evidence>
<evidence type="ECO:0000313" key="13">
    <source>
        <dbReference type="Proteomes" id="UP000094068"/>
    </source>
</evidence>
<dbReference type="PROSITE" id="PS00761">
    <property type="entry name" value="SPASE_I_3"/>
    <property type="match status" value="1"/>
</dbReference>
<keyword evidence="10" id="KW-0175">Coiled coil</keyword>
<evidence type="ECO:0000256" key="6">
    <source>
        <dbReference type="ARBA" id="ARBA00022801"/>
    </source>
</evidence>
<sequence>MFKKNRQKKNENTDLNIEKLEKKTSSEKRRTFLKGICFFIFLLLGVLLLVKIKTHVVSGDSMMPTLKNKDRILVVKGKEPSRYSLITFKPNKKTSDFFVKRVMGLPGDRIWLDENTVYLNYQMAETNPTPENELNLAGTELPDGTLKVRVSWNVAAKLQGMEKIPENQFFVLGDNRNNSTDSRQLGLVDTKQVEGVVSYRYYPLNALGSID</sequence>
<evidence type="ECO:0000256" key="4">
    <source>
        <dbReference type="ARBA" id="ARBA00013208"/>
    </source>
</evidence>
<dbReference type="Gene3D" id="2.10.109.10">
    <property type="entry name" value="Umud Fragment, subunit A"/>
    <property type="match status" value="1"/>
</dbReference>